<accession>A0A2H3CMU8</accession>
<gene>
    <name evidence="1" type="ORF">ARMGADRAFT_681582</name>
</gene>
<evidence type="ECO:0000313" key="2">
    <source>
        <dbReference type="Proteomes" id="UP000217790"/>
    </source>
</evidence>
<sequence>MAQITTGSESHIVHFHSKDPSDIPSVTWALREERKATRSRCLQVGGRRLLSPFWDSSDSKGTDTISCTLPLREEKTRKTESKKTNAICTTLYKQRNRGTTDQDGCGMEENLSCLEPVGPVTEVHNFGVCRSPPSLFRPSRLCEINPSFSLSTILHTLVANHLQHLRPVESLCSGLNTFHESTISRSEERLLSYIYSNIAMSRGV</sequence>
<dbReference type="EMBL" id="KZ293709">
    <property type="protein sequence ID" value="PBK83180.1"/>
    <property type="molecule type" value="Genomic_DNA"/>
</dbReference>
<name>A0A2H3CMU8_ARMGA</name>
<keyword evidence="2" id="KW-1185">Reference proteome</keyword>
<organism evidence="1 2">
    <name type="scientific">Armillaria gallica</name>
    <name type="common">Bulbous honey fungus</name>
    <name type="synonym">Armillaria bulbosa</name>
    <dbReference type="NCBI Taxonomy" id="47427"/>
    <lineage>
        <taxon>Eukaryota</taxon>
        <taxon>Fungi</taxon>
        <taxon>Dikarya</taxon>
        <taxon>Basidiomycota</taxon>
        <taxon>Agaricomycotina</taxon>
        <taxon>Agaricomycetes</taxon>
        <taxon>Agaricomycetidae</taxon>
        <taxon>Agaricales</taxon>
        <taxon>Marasmiineae</taxon>
        <taxon>Physalacriaceae</taxon>
        <taxon>Armillaria</taxon>
    </lineage>
</organism>
<dbReference type="Proteomes" id="UP000217790">
    <property type="component" value="Unassembled WGS sequence"/>
</dbReference>
<evidence type="ECO:0000313" key="1">
    <source>
        <dbReference type="EMBL" id="PBK83180.1"/>
    </source>
</evidence>
<proteinExistence type="predicted"/>
<dbReference type="InParanoid" id="A0A2H3CMU8"/>
<reference evidence="2" key="1">
    <citation type="journal article" date="2017" name="Nat. Ecol. Evol.">
        <title>Genome expansion and lineage-specific genetic innovations in the forest pathogenic fungi Armillaria.</title>
        <authorList>
            <person name="Sipos G."/>
            <person name="Prasanna A.N."/>
            <person name="Walter M.C."/>
            <person name="O'Connor E."/>
            <person name="Balint B."/>
            <person name="Krizsan K."/>
            <person name="Kiss B."/>
            <person name="Hess J."/>
            <person name="Varga T."/>
            <person name="Slot J."/>
            <person name="Riley R."/>
            <person name="Boka B."/>
            <person name="Rigling D."/>
            <person name="Barry K."/>
            <person name="Lee J."/>
            <person name="Mihaltcheva S."/>
            <person name="LaButti K."/>
            <person name="Lipzen A."/>
            <person name="Waldron R."/>
            <person name="Moloney N.M."/>
            <person name="Sperisen C."/>
            <person name="Kredics L."/>
            <person name="Vagvoelgyi C."/>
            <person name="Patrignani A."/>
            <person name="Fitzpatrick D."/>
            <person name="Nagy I."/>
            <person name="Doyle S."/>
            <person name="Anderson J.B."/>
            <person name="Grigoriev I.V."/>
            <person name="Gueldener U."/>
            <person name="Muensterkoetter M."/>
            <person name="Nagy L.G."/>
        </authorList>
    </citation>
    <scope>NUCLEOTIDE SEQUENCE [LARGE SCALE GENOMIC DNA]</scope>
    <source>
        <strain evidence="2">Ar21-2</strain>
    </source>
</reference>
<dbReference type="AlphaFoldDB" id="A0A2H3CMU8"/>
<protein>
    <submittedName>
        <fullName evidence="1">Uncharacterized protein</fullName>
    </submittedName>
</protein>